<evidence type="ECO:0000256" key="2">
    <source>
        <dbReference type="SAM" id="Phobius"/>
    </source>
</evidence>
<sequence length="382" mass="42604">MDRRHGRSLTALTHRTILLAQYFLCGCLIVTAVACFELHSQTLVYSGLRVFSASFFALCLSALADTAPVGLEPGTLIIILLILGQPSETNPWIDGCEYCYVFVPIFSLVFIAAWNWFLSAIGLEHRRWEPLWLLDTIEASSAFLDRLAARLRRNKQAIKAQWKSSVQRRCKVQADIEKQGEVIERASRFNAHYLRLAAIFFAQFLVFFGLLSGAVIMHYFLHDAKIFAISSMLLCVFATVPLGMSAAAETTLPWMEPETVLVMIFVMDVPAEFQDAEFIKYLRSPGFAMFMIAYWDFLMSEIDLGHVDAIGFLEVSSAAFKPCSAFLGFFILRLENKADEVQERSGKVQKGGKGGTAEGAGAIERKSGNDERPESTTLDVSS</sequence>
<feature type="compositionally biased region" description="Gly residues" evidence="1">
    <location>
        <begin position="349"/>
        <end position="358"/>
    </location>
</feature>
<accession>A0AAD7FBH5</accession>
<feature type="transmembrane region" description="Helical" evidence="2">
    <location>
        <begin position="226"/>
        <end position="248"/>
    </location>
</feature>
<keyword evidence="4" id="KW-1185">Reference proteome</keyword>
<feature type="region of interest" description="Disordered" evidence="1">
    <location>
        <begin position="342"/>
        <end position="382"/>
    </location>
</feature>
<protein>
    <submittedName>
        <fullName evidence="3">Uncharacterized protein</fullName>
    </submittedName>
</protein>
<organism evidence="3 4">
    <name type="scientific">Roridomyces roridus</name>
    <dbReference type="NCBI Taxonomy" id="1738132"/>
    <lineage>
        <taxon>Eukaryota</taxon>
        <taxon>Fungi</taxon>
        <taxon>Dikarya</taxon>
        <taxon>Basidiomycota</taxon>
        <taxon>Agaricomycotina</taxon>
        <taxon>Agaricomycetes</taxon>
        <taxon>Agaricomycetidae</taxon>
        <taxon>Agaricales</taxon>
        <taxon>Marasmiineae</taxon>
        <taxon>Mycenaceae</taxon>
        <taxon>Roridomyces</taxon>
    </lineage>
</organism>
<evidence type="ECO:0000256" key="1">
    <source>
        <dbReference type="SAM" id="MobiDB-lite"/>
    </source>
</evidence>
<keyword evidence="2" id="KW-0472">Membrane</keyword>
<feature type="transmembrane region" description="Helical" evidence="2">
    <location>
        <begin position="69"/>
        <end position="86"/>
    </location>
</feature>
<keyword evidence="2" id="KW-0812">Transmembrane</keyword>
<gene>
    <name evidence="3" type="ORF">FB45DRAFT_876835</name>
</gene>
<feature type="compositionally biased region" description="Basic and acidic residues" evidence="1">
    <location>
        <begin position="363"/>
        <end position="374"/>
    </location>
</feature>
<proteinExistence type="predicted"/>
<comment type="caution">
    <text evidence="3">The sequence shown here is derived from an EMBL/GenBank/DDBJ whole genome shotgun (WGS) entry which is preliminary data.</text>
</comment>
<evidence type="ECO:0000313" key="3">
    <source>
        <dbReference type="EMBL" id="KAJ7609059.1"/>
    </source>
</evidence>
<dbReference type="Proteomes" id="UP001221142">
    <property type="component" value="Unassembled WGS sequence"/>
</dbReference>
<name>A0AAD7FBH5_9AGAR</name>
<dbReference type="AlphaFoldDB" id="A0AAD7FBH5"/>
<keyword evidence="2" id="KW-1133">Transmembrane helix</keyword>
<dbReference type="PROSITE" id="PS51257">
    <property type="entry name" value="PROKAR_LIPOPROTEIN"/>
    <property type="match status" value="1"/>
</dbReference>
<reference evidence="3" key="1">
    <citation type="submission" date="2023-03" db="EMBL/GenBank/DDBJ databases">
        <title>Massive genome expansion in bonnet fungi (Mycena s.s.) driven by repeated elements and novel gene families across ecological guilds.</title>
        <authorList>
            <consortium name="Lawrence Berkeley National Laboratory"/>
            <person name="Harder C.B."/>
            <person name="Miyauchi S."/>
            <person name="Viragh M."/>
            <person name="Kuo A."/>
            <person name="Thoen E."/>
            <person name="Andreopoulos B."/>
            <person name="Lu D."/>
            <person name="Skrede I."/>
            <person name="Drula E."/>
            <person name="Henrissat B."/>
            <person name="Morin E."/>
            <person name="Kohler A."/>
            <person name="Barry K."/>
            <person name="LaButti K."/>
            <person name="Morin E."/>
            <person name="Salamov A."/>
            <person name="Lipzen A."/>
            <person name="Mereny Z."/>
            <person name="Hegedus B."/>
            <person name="Baldrian P."/>
            <person name="Stursova M."/>
            <person name="Weitz H."/>
            <person name="Taylor A."/>
            <person name="Grigoriev I.V."/>
            <person name="Nagy L.G."/>
            <person name="Martin F."/>
            <person name="Kauserud H."/>
        </authorList>
    </citation>
    <scope>NUCLEOTIDE SEQUENCE</scope>
    <source>
        <strain evidence="3">9284</strain>
    </source>
</reference>
<feature type="transmembrane region" description="Helical" evidence="2">
    <location>
        <begin position="98"/>
        <end position="118"/>
    </location>
</feature>
<feature type="transmembrane region" description="Helical" evidence="2">
    <location>
        <begin position="193"/>
        <end position="220"/>
    </location>
</feature>
<dbReference type="EMBL" id="JARKIF010000042">
    <property type="protein sequence ID" value="KAJ7609059.1"/>
    <property type="molecule type" value="Genomic_DNA"/>
</dbReference>
<feature type="transmembrane region" description="Helical" evidence="2">
    <location>
        <begin position="17"/>
        <end position="36"/>
    </location>
</feature>
<evidence type="ECO:0000313" key="4">
    <source>
        <dbReference type="Proteomes" id="UP001221142"/>
    </source>
</evidence>